<feature type="compositionally biased region" description="Low complexity" evidence="6">
    <location>
        <begin position="3325"/>
        <end position="3334"/>
    </location>
</feature>
<evidence type="ECO:0000259" key="7">
    <source>
        <dbReference type="Pfam" id="PF22544"/>
    </source>
</evidence>
<organism evidence="8 9">
    <name type="scientific">Trachymyrmex cornetzi</name>
    <dbReference type="NCBI Taxonomy" id="471704"/>
    <lineage>
        <taxon>Eukaryota</taxon>
        <taxon>Metazoa</taxon>
        <taxon>Ecdysozoa</taxon>
        <taxon>Arthropoda</taxon>
        <taxon>Hexapoda</taxon>
        <taxon>Insecta</taxon>
        <taxon>Pterygota</taxon>
        <taxon>Neoptera</taxon>
        <taxon>Endopterygota</taxon>
        <taxon>Hymenoptera</taxon>
        <taxon>Apocrita</taxon>
        <taxon>Aculeata</taxon>
        <taxon>Formicoidea</taxon>
        <taxon>Formicidae</taxon>
        <taxon>Myrmicinae</taxon>
        <taxon>Trachymyrmex</taxon>
    </lineage>
</organism>
<dbReference type="GO" id="GO:0003341">
    <property type="term" value="P:cilium movement"/>
    <property type="evidence" value="ECO:0007669"/>
    <property type="project" value="TreeGrafter"/>
</dbReference>
<dbReference type="STRING" id="471704.A0A151JM36"/>
<feature type="compositionally biased region" description="Basic and acidic residues" evidence="6">
    <location>
        <begin position="2285"/>
        <end position="2298"/>
    </location>
</feature>
<evidence type="ECO:0000256" key="6">
    <source>
        <dbReference type="SAM" id="MobiDB-lite"/>
    </source>
</evidence>
<dbReference type="GO" id="GO:0005930">
    <property type="term" value="C:axoneme"/>
    <property type="evidence" value="ECO:0007669"/>
    <property type="project" value="TreeGrafter"/>
</dbReference>
<accession>A0A151JM36</accession>
<dbReference type="EMBL" id="KQ978966">
    <property type="protein sequence ID" value="KYN26906.1"/>
    <property type="molecule type" value="Genomic_DNA"/>
</dbReference>
<evidence type="ECO:0000313" key="9">
    <source>
        <dbReference type="Proteomes" id="UP000078492"/>
    </source>
</evidence>
<dbReference type="Gene3D" id="2.60.40.10">
    <property type="entry name" value="Immunoglobulins"/>
    <property type="match status" value="16"/>
</dbReference>
<protein>
    <submittedName>
        <fullName evidence="8">Hydrocephalus-inducing protein</fullName>
    </submittedName>
</protein>
<reference evidence="8 9" key="1">
    <citation type="submission" date="2015-09" db="EMBL/GenBank/DDBJ databases">
        <title>Trachymyrmex cornetzi WGS genome.</title>
        <authorList>
            <person name="Nygaard S."/>
            <person name="Hu H."/>
            <person name="Boomsma J."/>
            <person name="Zhang G."/>
        </authorList>
    </citation>
    <scope>NUCLEOTIDE SEQUENCE [LARGE SCALE GENOMIC DNA]</scope>
    <source>
        <strain evidence="8">Tcor2-1</strain>
        <tissue evidence="8">Whole body</tissue>
    </source>
</reference>
<dbReference type="Proteomes" id="UP000078492">
    <property type="component" value="Unassembled WGS sequence"/>
</dbReference>
<dbReference type="InterPro" id="IPR033305">
    <property type="entry name" value="Hydin-like"/>
</dbReference>
<comment type="subcellular location">
    <subcellularLocation>
        <location evidence="1">Cell projection</location>
        <location evidence="1">Cilium</location>
    </subcellularLocation>
    <subcellularLocation>
        <location evidence="2">Cytoplasm</location>
    </subcellularLocation>
</comment>
<dbReference type="InterPro" id="IPR013783">
    <property type="entry name" value="Ig-like_fold"/>
</dbReference>
<keyword evidence="4" id="KW-0969">Cilium</keyword>
<evidence type="ECO:0000256" key="5">
    <source>
        <dbReference type="ARBA" id="ARBA00023273"/>
    </source>
</evidence>
<keyword evidence="5" id="KW-0966">Cell projection</keyword>
<feature type="domain" description="HYDIN/VesB/CFA65-like Ig-like" evidence="7">
    <location>
        <begin position="442"/>
        <end position="542"/>
    </location>
</feature>
<dbReference type="PANTHER" id="PTHR23053:SF0">
    <property type="entry name" value="HYDROCEPHALUS-INDUCING PROTEIN HOMOLOG"/>
    <property type="match status" value="1"/>
</dbReference>
<evidence type="ECO:0000256" key="2">
    <source>
        <dbReference type="ARBA" id="ARBA00004496"/>
    </source>
</evidence>
<keyword evidence="3" id="KW-0963">Cytoplasm</keyword>
<evidence type="ECO:0000256" key="1">
    <source>
        <dbReference type="ARBA" id="ARBA00004138"/>
    </source>
</evidence>
<evidence type="ECO:0000256" key="4">
    <source>
        <dbReference type="ARBA" id="ARBA00023069"/>
    </source>
</evidence>
<dbReference type="GO" id="GO:1904158">
    <property type="term" value="P:axonemal central apparatus assembly"/>
    <property type="evidence" value="ECO:0007669"/>
    <property type="project" value="TreeGrafter"/>
</dbReference>
<evidence type="ECO:0000256" key="3">
    <source>
        <dbReference type="ARBA" id="ARBA00022490"/>
    </source>
</evidence>
<proteinExistence type="predicted"/>
<evidence type="ECO:0000313" key="8">
    <source>
        <dbReference type="EMBL" id="KYN26906.1"/>
    </source>
</evidence>
<feature type="region of interest" description="Disordered" evidence="6">
    <location>
        <begin position="2266"/>
        <end position="2305"/>
    </location>
</feature>
<sequence length="4916" mass="563142">MDDREKDLVTYYPIIHNSVEIFAAVIGKSRDQMECGMTPSEYIKQMLMCTQERINYLLKPGRNINVRSLYYNCGSHCFKVSPSIVLFQRFVPGNLYNTTLTIQNLTKMSRSLKLSRDPDPFFSVEYHGSNYSTMIAPGLVQIYNVRFNPSEKRDYEYHIKFISDTEVFVVPVIAIGLRPILDIPDQIEIPATAVKIPSSKTILVRNVGDAPAIFNFCSESSCFSIEPSKGILGKEEMMQLTANFLSKEFGDFETNVLLNYESGEKLCLRLLSSAINCTIRIDRHSIRMEDTYLGLSRSKVLTIHNRSDYVVKFQWMRFKDNDTDVQRKEEYKKLFQLVHRVEVVRRVNLVHYNICLPDIHELVCKRIYTDEIASLTNEDFRYNHTSFLLMPEEGEIWPQSSADITVIFRAMEVGEISSIAYLEVMGREDRIPLSLRGTGKGPVFHLNVITIDLSSIFLCSVHNYEIVAANHGHICGTLIHKERPTDFGGTISITPNARTLKPDEYKSFNLSFSSNRKGDFIERIDFIIKESLEVLSLHIKGCVICPTLHFDKHILDFDETALGFIKKQEVSLHNLSLVPVTFGVTIMEDGDQTPLTYEEFATSKVKPSFPTNPREFTVIPQKGVVQAHSSLKLKVSYIANVVRTGRTNMRVDMWDSDSNPIILPLSFCGAIPSLSIKPMEINIRFSFINFPYSRSINVENDSDLDGYFYIVPQMISENMLIVYSLSSYQGFLKARQSKTIDITIITKNLGRQTTTLNMLTMGEQAPVTSCVIICNGQGPVVSVQPICLNFGEIQVLQDKVMNCNIINDSPIPAQFKLTSPKKKSSWLIEPTFGEIRPNDSEEIKVKLFLRDTGKYTDNIIVHVINSRSFSINVIATGIGCSIVFEPQIFPILDMGFLFSHQNLSLPVTIKNFGTRHCQIIWSNDPEVRIQKSQTWPKIIKTLFCNRKFQIEPSTVEVPANGSNVVQCKICWNISEILTEDWYIFEQIFGQGKRKLMGTSTFKATFMEPRIAFNKRELTFCIDICPEGEKLQQTDKLMVTNQSRLSLNVLLHIDAPFYLMNNKKKLVHEKKIVLIDGTTTTIPVKFSPNIKLDYPYSRNYSGVLWFKYEDHPTKNKIQCKGAINFPNITLHCKDLIINSILGSTAKETLRMTNNGPIPVIYKFLWAGESIEIERGAHDNSTNHLQLQINAENNKFNPHSYNIKKKSETISQETENKILDLSISTLYELQEASNSKNLLMQIRSETLDETLEKLRNIFMSTTETSYLRCLDDPEILTHIDSNFEPLTKEPLDDKFFTIFKNYIAISVVNSYFKTNGKANDLYLFGELCRSSFTLQNHSTIYMDYKINKRNLIFKTSNLDSTIGVLTIEPNKGSIDPLASLKITIELQPILLGAFEIEFELQVAHVDPLTITTKGVTSYPQIYPCISRDIFKPVKLGYRAIQLLTPDFITMKKQEIQIRCDVDNNNPKSQVPEWDERILLNMGYIAIDVKTCYSTTVVNYGPWNAEVTIKKSEKKQLENFGIFIQFEKTTLTVGKTTCLTITWQPTTIKYYERSTREQHTIYLEVSRGSIIPIIIKSIITYPFVTVNTKLLNFQNVIVGECLMMNVLVKNEGFINCYWEANILTRKKYEDCPFYINYKSNLLLPGHSDIINVYFKPRKTCRMEANLKIIVKMGLETQVVTLLGHGIEYKLRISDLDISFPPTVLFTEVLEKTFTIENKCNYPVEFFWHHLDSLFLEEERIAEALTRYYGVKEILLPPRKLGERIPPSLMEFYNSLKSEMAYALSTEAIQKKSATVFNDDKLLNVESKNRIRARKKSSSTSRLFVQQFSNRQSSKINLQKDFNVDRWKRKKSIGYSSTSTDTAKRDCPPMSILSELDFPREPPILSTNDPKELHNLLLCYIETLRKDPNFCKRIRDPVKELFDSHETKSFPELDSAQPAKKVCILFHGAPFTEYQETACRSAKALQVPLLYIDSVIIEGIALGDSWVSIKLRQIIDDAYQEYLSAFTRYKDDLEIKLPAAKKTDVEIAKNDHETIAKKESLKEIKSPKTTKSNSETIAAFDEHSESDTPRMILFEAEFAKLPREQDLKFLDLISLYEYKIQTILLLQKMFLHYATIELKVNEKDQNDTFLGIEIELLTEVLRERWLSTPIFKSGFVLQTLNNLFFKNNVTTLLTLLNIIGHVEYSLFVTFLNSIDTYIQKMEELRKLETNKLAEEVAKKIQEIDEMSLSEYELLPEEDKKFYLESILPIKKEEALKRRMQFSQQMMELRRKKQVSNAQATTNKKINGKAKNEKISSREEKSQTSKAPTHMKEIREHKELESRYISKRQETSKELKAIADAMNDYYSHLSAIENVIKNWDPLKKIYKNGFHTWYVNTTDPWNRVMYDVIVNQMRENDLAKKALRAFQIVSLSTLSNSIIMESNSSHTNIISKQENSVKNTKRKERIFNQNKEPLTASLNASTVDSTDINELNINTIFEKVLKPRWILQPNEIQKFKIRYQPEEVGTHRQTYALSVLDGNEITYDINVSVVADVPRLDMSPNTIFSKIKETKVNNIIDPTYFSDVDIFDFGSLLVHQKDKSAHRREAKFKFCNVSKVDAEVSFTLEENNPDIFIIEQEILYIQCELLKISAGVTKLGSFVDKLYICITNNPHIEGIELQCNGSKLDIELEDKQLSFGYVLLHRKKFLTSCIRNRSPIEIFWQLESNEPLDPQISITPTKGIIKTYSDKTVEFCYHANKIGMVEESLTFKVFFYEDDTEPIFIETITLFGETYDVAVDINYANPIDLKCVKVGFPTSANFTMSNRGNHEVKYAILLEKQNKLANIAPNLSLKLNEDIEINPASGSIQPKKETVVQVTFVPKNEITLKECPILRCSFLDINEQATVIAEFPLTVSLIAYYTKFRIYPYNEINFSSLGICTKKTLYLNVENVGEFPLHYSIVTPIKHPFIAYMTEIKTKNIIKKNHDKSTDTSTRKDKSQIEKSNDKKTQEFTTMLKIGPFTVTKTEGNLQPGEIDIVAIECYPEFVGSEEEDIIILVPDSVPEDRNGKLIKLSVNSCIPSIDLQDLDTIFHENHIVNYIEDFICSKEIGTHTIFARQEKCLYFRYVSVFHTHTAYLVLYNRNVIPADVELTLLADSFTPKTMRSDTFVLIPERERIQPMSHKRFAISFNPTFIETCYAIFNVAVELPTHLKDEKFFIKLVGQACMPEVIIIEPPSTKRERTVLNFGRTLVGESNGKKFAFKNIVSNDRCIVVRLIPEETVSLEVKFTPREIGKYKSQVRLFIADNPYENLTIDLKSETYTELIVLDGLELTNTKLKSVNERRESNAKSRRSSKSNSTTRVSTPTTLPVSLIYKLDYGYCFVNKIYRKSFKVVNKSVNQYLRFQWSAHPNVVFTPSIGHLKSLTCKEIVATFLSSEPTIYIDTRLECTVCSIELANTVKESSWDDRETEVRWVTINFDAKEPNAKIAKKTVEPVNEPKHEIVPGTTKCIQVLFNAIVAFSKYSCSVKEINFKNTLIFTSEHSFIFANTGAVDVEYTWQINMDEQYPVRSIANYSRATSRSRKDNVRFKANSLTSHKLPHQRHNPSFDKSVKSNRRQLLSSRDNFIEVKPTARCSPSDLFSSSAGLTERSSDSWLESDDLPFEIYPEKGILPPGKSVECVLRFSPMDVFDYKAYLTCKMENLELPELIIPIVGRSLLPYCHFDIPESDYLSSDRRDMKLPGPIGYQPDDNSLPEGTRVIELDVIGISGSHIKKFRMINPTSDDYHFIWEDRTRHVEDEIPKFHCAPPEGIAERGKQVDFAFTFLAENIGIFESFWLFRVEKYNLEYLFLFVATVRKPSICCSHVHLKMRPTVMGINVRESISIINKEEFQIPFQITRDSLYSEGRLQYLKITPISGILPAKGEQIFWVEYQPTLVGKFQFSVKCIIKRMKAPLTIFVTTTTYDIIVSVTYVDKNGQIVQLNQDKENIIDCGKLLLKAPVTIVFEIINSSKMTLYYSWDLGMTSEIISRNIYTIAMPQKQDHVLSKSRSICSLIVTASQKTVIKNHPILLKISRGPTYRLILKATANKSILEFSFNYYDFGPCYIRDVSETPYHVDLRITNSDDVSYILECKFEEKPHISVNLNALSETIVARSSIVIPITFRPLKQVHYCDDLHFIINSTIEKKITITGEGIIYKIHLVNPRDKSVDLGSLPINKTTSRKVPVINDGRAALELKFDLMKNLPGYDAFHERIQNCPLINQENSKMDRTRASITETKRSNTLDETLQTEPNLSQVLEIEPAESIVLQPGKIAKVVVKYKPIRRMHPFIVKVAFQTNSTIQPLFILRGSCIGAEFRLNRTYVPFGIVVQGCLSEAKIVLLNTGDIGARFKWNTLKLPKDFNIAPATGYCSPGMDVNFVVSFQPTRHDSLIEGNATLKIEKYRDLDLRITGASCKLPDPIDTLFFSCRVREKIMRSLNVENIATLKPEITGEYFFIDEVSYDPSKKSAICTVTYAPLVMNSESNLHEGTLLLKLPDDKAPLVYCLRGLSLPPQVLQRITRQFPAKTKYIELLPGYNWLSRQQRFECQIENMNGKEPIENVEMFTFVGNSKLDIPANGQRDYRAEFYFYKESKYNFMVTFTNEEGEYQFYELQYDITRPQKIESIKLITVVRSPVCHALKLDNPLKKKDVTYTAKCQHSCITIHDVPKLVAPLCSEIIRIKYHPLHPAEEITVALDVNCEELGLFPYELRLRAIPASPEKTTRVDATLGSSVTFSLNVINHAENTAIFTIKVNNECFTTAKDIEVPALKSTSFDVTYEPCDVENVSATLTATSEIAGEFVFPLIGTYSLPKPQGPYTVAANAPASISFKNIFRETKSFELILDDSEVFVTSTSLDKIKQNQAISIIVQLKDNGKREMEDNYPVTGKLLVYCTDPKISHINWIYYLRGICKQ</sequence>
<dbReference type="PANTHER" id="PTHR23053">
    <property type="entry name" value="DLEC1 DELETED IN LUNG AND ESOPHAGEAL CANCER 1"/>
    <property type="match status" value="1"/>
</dbReference>
<feature type="region of interest" description="Disordered" evidence="6">
    <location>
        <begin position="2957"/>
        <end position="2979"/>
    </location>
</feature>
<dbReference type="InterPro" id="IPR053879">
    <property type="entry name" value="HYDIN_VesB_CFA65-like_Ig"/>
</dbReference>
<dbReference type="Pfam" id="PF14874">
    <property type="entry name" value="PapD-like"/>
    <property type="match status" value="1"/>
</dbReference>
<keyword evidence="9" id="KW-1185">Reference proteome</keyword>
<feature type="compositionally biased region" description="Polar residues" evidence="6">
    <location>
        <begin position="2270"/>
        <end position="2280"/>
    </location>
</feature>
<dbReference type="Pfam" id="PF22544">
    <property type="entry name" value="HYDIN_VesB_CFA65-like_Ig"/>
    <property type="match status" value="2"/>
</dbReference>
<feature type="domain" description="HYDIN/VesB/CFA65-like Ig-like" evidence="7">
    <location>
        <begin position="179"/>
        <end position="268"/>
    </location>
</feature>
<feature type="compositionally biased region" description="Basic and acidic residues" evidence="6">
    <location>
        <begin position="2958"/>
        <end position="2979"/>
    </location>
</feature>
<name>A0A151JM36_9HYME</name>
<feature type="region of interest" description="Disordered" evidence="6">
    <location>
        <begin position="3311"/>
        <end position="3334"/>
    </location>
</feature>
<gene>
    <name evidence="8" type="ORF">ALC57_03721</name>
</gene>